<evidence type="ECO:0000256" key="12">
    <source>
        <dbReference type="ARBA" id="ARBA00031636"/>
    </source>
</evidence>
<reference evidence="14" key="1">
    <citation type="submission" date="2020-12" db="EMBL/GenBank/DDBJ databases">
        <title>Clostridium thailandense sp. nov., a novel acetogenic bacterium isolated from peat land soil in Thailand.</title>
        <authorList>
            <person name="Chaikitkaew S."/>
            <person name="Birkeland N.K."/>
        </authorList>
    </citation>
    <scope>NUCLEOTIDE SEQUENCE</scope>
    <source>
        <strain evidence="14">DSM 17425</strain>
    </source>
</reference>
<evidence type="ECO:0000256" key="13">
    <source>
        <dbReference type="SAM" id="Phobius"/>
    </source>
</evidence>
<feature type="transmembrane region" description="Helical" evidence="13">
    <location>
        <begin position="386"/>
        <end position="405"/>
    </location>
</feature>
<evidence type="ECO:0000256" key="8">
    <source>
        <dbReference type="ARBA" id="ARBA00022692"/>
    </source>
</evidence>
<feature type="transmembrane region" description="Helical" evidence="13">
    <location>
        <begin position="12"/>
        <end position="31"/>
    </location>
</feature>
<feature type="transmembrane region" description="Helical" evidence="13">
    <location>
        <begin position="92"/>
        <end position="121"/>
    </location>
</feature>
<name>A0A934M2M5_9CLOT</name>
<keyword evidence="10" id="KW-0406">Ion transport</keyword>
<comment type="function">
    <text evidence="1">Multidrug efflux pump.</text>
</comment>
<dbReference type="Proteomes" id="UP000622687">
    <property type="component" value="Unassembled WGS sequence"/>
</dbReference>
<organism evidence="14 15">
    <name type="scientific">Clostridium aciditolerans</name>
    <dbReference type="NCBI Taxonomy" id="339861"/>
    <lineage>
        <taxon>Bacteria</taxon>
        <taxon>Bacillati</taxon>
        <taxon>Bacillota</taxon>
        <taxon>Clostridia</taxon>
        <taxon>Eubacteriales</taxon>
        <taxon>Clostridiaceae</taxon>
        <taxon>Clostridium</taxon>
    </lineage>
</organism>
<comment type="similarity">
    <text evidence="3">Belongs to the multi antimicrobial extrusion (MATE) (TC 2.A.66.1) family.</text>
</comment>
<keyword evidence="9 13" id="KW-1133">Transmembrane helix</keyword>
<dbReference type="InterPro" id="IPR002528">
    <property type="entry name" value="MATE_fam"/>
</dbReference>
<feature type="transmembrane region" description="Helical" evidence="13">
    <location>
        <begin position="133"/>
        <end position="151"/>
    </location>
</feature>
<evidence type="ECO:0000256" key="5">
    <source>
        <dbReference type="ARBA" id="ARBA00022448"/>
    </source>
</evidence>
<gene>
    <name evidence="14" type="ORF">I6U51_18090</name>
</gene>
<evidence type="ECO:0000313" key="15">
    <source>
        <dbReference type="Proteomes" id="UP000622687"/>
    </source>
</evidence>
<feature type="transmembrane region" description="Helical" evidence="13">
    <location>
        <begin position="163"/>
        <end position="186"/>
    </location>
</feature>
<dbReference type="GO" id="GO:0006811">
    <property type="term" value="P:monoatomic ion transport"/>
    <property type="evidence" value="ECO:0007669"/>
    <property type="project" value="UniProtKB-KW"/>
</dbReference>
<evidence type="ECO:0000256" key="2">
    <source>
        <dbReference type="ARBA" id="ARBA00004651"/>
    </source>
</evidence>
<dbReference type="GO" id="GO:0015297">
    <property type="term" value="F:antiporter activity"/>
    <property type="evidence" value="ECO:0007669"/>
    <property type="project" value="UniProtKB-KW"/>
</dbReference>
<keyword evidence="7" id="KW-1003">Cell membrane</keyword>
<evidence type="ECO:0000256" key="1">
    <source>
        <dbReference type="ARBA" id="ARBA00003408"/>
    </source>
</evidence>
<comment type="subcellular location">
    <subcellularLocation>
        <location evidence="2">Cell membrane</location>
        <topology evidence="2">Multi-pass membrane protein</topology>
    </subcellularLocation>
</comment>
<evidence type="ECO:0000256" key="4">
    <source>
        <dbReference type="ARBA" id="ARBA00020268"/>
    </source>
</evidence>
<dbReference type="GO" id="GO:0042910">
    <property type="term" value="F:xenobiotic transmembrane transporter activity"/>
    <property type="evidence" value="ECO:0007669"/>
    <property type="project" value="InterPro"/>
</dbReference>
<dbReference type="InterPro" id="IPR048279">
    <property type="entry name" value="MdtK-like"/>
</dbReference>
<evidence type="ECO:0000256" key="7">
    <source>
        <dbReference type="ARBA" id="ARBA00022475"/>
    </source>
</evidence>
<keyword evidence="6" id="KW-0050">Antiport</keyword>
<keyword evidence="8 13" id="KW-0812">Transmembrane</keyword>
<evidence type="ECO:0000256" key="9">
    <source>
        <dbReference type="ARBA" id="ARBA00022989"/>
    </source>
</evidence>
<dbReference type="PANTHER" id="PTHR43298:SF2">
    <property type="entry name" value="FMN_FAD EXPORTER YEEO-RELATED"/>
    <property type="match status" value="1"/>
</dbReference>
<keyword evidence="11 13" id="KW-0472">Membrane</keyword>
<dbReference type="RefSeq" id="WP_211143956.1">
    <property type="nucleotide sequence ID" value="NZ_JAEEGB010000026.1"/>
</dbReference>
<feature type="transmembrane region" description="Helical" evidence="13">
    <location>
        <begin position="318"/>
        <end position="338"/>
    </location>
</feature>
<dbReference type="NCBIfam" id="TIGR00797">
    <property type="entry name" value="matE"/>
    <property type="match status" value="1"/>
</dbReference>
<dbReference type="CDD" id="cd13138">
    <property type="entry name" value="MATE_yoeA_like"/>
    <property type="match status" value="1"/>
</dbReference>
<dbReference type="EMBL" id="JAEEGB010000026">
    <property type="protein sequence ID" value="MBI6874589.1"/>
    <property type="molecule type" value="Genomic_DNA"/>
</dbReference>
<evidence type="ECO:0000313" key="14">
    <source>
        <dbReference type="EMBL" id="MBI6874589.1"/>
    </source>
</evidence>
<evidence type="ECO:0000256" key="11">
    <source>
        <dbReference type="ARBA" id="ARBA00023136"/>
    </source>
</evidence>
<feature type="transmembrane region" description="Helical" evidence="13">
    <location>
        <begin position="192"/>
        <end position="214"/>
    </location>
</feature>
<dbReference type="PIRSF" id="PIRSF006603">
    <property type="entry name" value="DinF"/>
    <property type="match status" value="1"/>
</dbReference>
<comment type="caution">
    <text evidence="14">The sequence shown here is derived from an EMBL/GenBank/DDBJ whole genome shotgun (WGS) entry which is preliminary data.</text>
</comment>
<dbReference type="AlphaFoldDB" id="A0A934M2M5"/>
<dbReference type="PANTHER" id="PTHR43298">
    <property type="entry name" value="MULTIDRUG RESISTANCE PROTEIN NORM-RELATED"/>
    <property type="match status" value="1"/>
</dbReference>
<protein>
    <recommendedName>
        <fullName evidence="4">Probable multidrug resistance protein NorM</fullName>
    </recommendedName>
    <alternativeName>
        <fullName evidence="12">Multidrug-efflux transporter</fullName>
    </alternativeName>
</protein>
<keyword evidence="5" id="KW-0813">Transport</keyword>
<feature type="transmembrane region" description="Helical" evidence="13">
    <location>
        <begin position="411"/>
        <end position="428"/>
    </location>
</feature>
<feature type="transmembrane region" description="Helical" evidence="13">
    <location>
        <begin position="350"/>
        <end position="374"/>
    </location>
</feature>
<dbReference type="InterPro" id="IPR050222">
    <property type="entry name" value="MATE_MdtK"/>
</dbReference>
<evidence type="ECO:0000256" key="6">
    <source>
        <dbReference type="ARBA" id="ARBA00022449"/>
    </source>
</evidence>
<feature type="transmembrane region" description="Helical" evidence="13">
    <location>
        <begin position="57"/>
        <end position="80"/>
    </location>
</feature>
<evidence type="ECO:0000256" key="3">
    <source>
        <dbReference type="ARBA" id="ARBA00010199"/>
    </source>
</evidence>
<accession>A0A934M2M5</accession>
<dbReference type="GO" id="GO:0005886">
    <property type="term" value="C:plasma membrane"/>
    <property type="evidence" value="ECO:0007669"/>
    <property type="project" value="UniProtKB-SubCell"/>
</dbReference>
<sequence>MKGNMTEGSSSKILITFAIPMVLGNIFQQLYNTTDAIIVGRFIGKNALAAVGVSNPIMSIALFFIFGICMGTSILMSQLFGSGEYKILKKEVSTALIVGIIFTIILSVACILLSRWVLIITGTPKEILNDADVFLKIIFGGLIFSFLYNYYSSALRAIGDSKTPLIFLIVSCLLNGILCIILIIVFKLGVAGSAIATVIAQGVSSILCIVYVYIKIPLIRLNRKELVIDKSLVRLTMQYSWVTALQQTCLYIGRLLVQGVVNSFGINAIAAYNSVTRVDSFVLAPGDSFSASVATYSAQNKGRGKLDRIIDGYKKSNIIITAYSVTTALIVFCGAERIMNLFISGPEREVILIGVRYLKLMSIFYVLSGFCNIFQGLFRGVGKLRITFIATLMQILVRVALSYILAPYLGILSVCYAIAIGWILMIIYEGLACKKYFKEITQLNLPHCALKCRTTTFK</sequence>
<proteinExistence type="inferred from homology"/>
<evidence type="ECO:0000256" key="10">
    <source>
        <dbReference type="ARBA" id="ARBA00023065"/>
    </source>
</evidence>
<dbReference type="Pfam" id="PF01554">
    <property type="entry name" value="MatE"/>
    <property type="match status" value="2"/>
</dbReference>
<keyword evidence="15" id="KW-1185">Reference proteome</keyword>